<feature type="domain" description="AB hydrolase-1" evidence="12">
    <location>
        <begin position="298"/>
        <end position="542"/>
    </location>
</feature>
<dbReference type="EMBL" id="JANEYG010000034">
    <property type="protein sequence ID" value="KAJ8917347.1"/>
    <property type="molecule type" value="Genomic_DNA"/>
</dbReference>
<gene>
    <name evidence="13" type="ORF">NQ315_002369</name>
</gene>
<dbReference type="InterPro" id="IPR029058">
    <property type="entry name" value="AB_hydrolase_fold"/>
</dbReference>
<evidence type="ECO:0000256" key="1">
    <source>
        <dbReference type="ARBA" id="ARBA00008645"/>
    </source>
</evidence>
<evidence type="ECO:0000256" key="8">
    <source>
        <dbReference type="ARBA" id="ARBA00048283"/>
    </source>
</evidence>
<dbReference type="GO" id="GO:0052689">
    <property type="term" value="F:carboxylic ester hydrolase activity"/>
    <property type="evidence" value="ECO:0007669"/>
    <property type="project" value="TreeGrafter"/>
</dbReference>
<evidence type="ECO:0000256" key="9">
    <source>
        <dbReference type="ARBA" id="ARBA00048504"/>
    </source>
</evidence>
<dbReference type="Proteomes" id="UP001159042">
    <property type="component" value="Unassembled WGS sequence"/>
</dbReference>
<evidence type="ECO:0000313" key="14">
    <source>
        <dbReference type="Proteomes" id="UP001159042"/>
    </source>
</evidence>
<evidence type="ECO:0000256" key="4">
    <source>
        <dbReference type="ARBA" id="ARBA00042703"/>
    </source>
</evidence>
<evidence type="ECO:0000256" key="3">
    <source>
        <dbReference type="ARBA" id="ARBA00026104"/>
    </source>
</evidence>
<dbReference type="AlphaFoldDB" id="A0AAV8VTN9"/>
<sequence>MYPRSSFTTLKHLQKAPFKCYNRFLSSTETLEPVKLSYATYESTVPEAQAAPLLIMHGLFGSKGNWNSLCKVYQQKTDPNRKIVAIDARNHGDSPHSHNHTYAHMAADIRDLLEQLRLDKVALMGHSMGGRAVMLFALKYPELVDRLIVADMSPVGTSPQLNSMPALFQAVDNVSLPCNVALSQARSLVDAQLAKSIPDKSLRAFLLTNLVQQENGSYKWRINIPVLLACFNNVARFPLVNEVQYTGPVLFLGGGNSDFIETKSSQHYLMRTEHNLDLAYASYELTQSYSKNNPEPVPLVIMHGLMGSKNNWNSFCKKYHDRSRSKVYALDARNHGDSPHSTEHSYDDLAVDIRQFMYKQSLDRIKLLGHSMGGQSRYVVCFEIRFIYLQPELVEKLIVADTSPISTSSNFRRMTRLLAFLSQAKLPKNVSLTEAKRSIATALMPFIKSHAVTSFLLTNLVQKPDGSYTWRFNAKALVNNFENITTFPETHNTVFEGPVLFVGGAKSDHIQKSDFPKILKLFPNAELKFIEGAGHWLHSEKPAEFLQTTLEFLNRKISHH</sequence>
<evidence type="ECO:0000256" key="7">
    <source>
        <dbReference type="ARBA" id="ARBA00044064"/>
    </source>
</evidence>
<dbReference type="PANTHER" id="PTHR46118:SF4">
    <property type="entry name" value="PROTEIN ABHD11"/>
    <property type="match status" value="1"/>
</dbReference>
<evidence type="ECO:0000256" key="6">
    <source>
        <dbReference type="ARBA" id="ARBA00043742"/>
    </source>
</evidence>
<dbReference type="SUPFAM" id="SSF53474">
    <property type="entry name" value="alpha/beta-Hydrolases"/>
    <property type="match status" value="2"/>
</dbReference>
<dbReference type="Pfam" id="PF00561">
    <property type="entry name" value="Abhydrolase_1"/>
    <property type="match status" value="2"/>
</dbReference>
<comment type="catalytic activity">
    <reaction evidence="6">
        <text>a 1,3-diacyl-sn-glycerol + H2O = a 1-acyl-sn-glycerol + a fatty acid + H(+)</text>
        <dbReference type="Rhea" id="RHEA:38503"/>
        <dbReference type="ChEBI" id="CHEBI:15377"/>
        <dbReference type="ChEBI" id="CHEBI:15378"/>
        <dbReference type="ChEBI" id="CHEBI:28868"/>
        <dbReference type="ChEBI" id="CHEBI:64683"/>
        <dbReference type="ChEBI" id="CHEBI:77272"/>
    </reaction>
</comment>
<proteinExistence type="inferred from homology"/>
<dbReference type="GO" id="GO:0005739">
    <property type="term" value="C:mitochondrion"/>
    <property type="evidence" value="ECO:0007669"/>
    <property type="project" value="TreeGrafter"/>
</dbReference>
<evidence type="ECO:0000256" key="2">
    <source>
        <dbReference type="ARBA" id="ARBA00022801"/>
    </source>
</evidence>
<keyword evidence="2" id="KW-0378">Hydrolase</keyword>
<dbReference type="PANTHER" id="PTHR46118">
    <property type="entry name" value="PROTEIN ABHD11"/>
    <property type="match status" value="1"/>
</dbReference>
<dbReference type="InterPro" id="IPR000073">
    <property type="entry name" value="AB_hydrolase_1"/>
</dbReference>
<comment type="catalytic activity">
    <reaction evidence="5">
        <text>a 1,2-diacyl-sn-glycerol + H2O = a 2-acylglycerol + a fatty acid + H(+)</text>
        <dbReference type="Rhea" id="RHEA:33275"/>
        <dbReference type="ChEBI" id="CHEBI:15377"/>
        <dbReference type="ChEBI" id="CHEBI:15378"/>
        <dbReference type="ChEBI" id="CHEBI:17389"/>
        <dbReference type="ChEBI" id="CHEBI:17815"/>
        <dbReference type="ChEBI" id="CHEBI:28868"/>
        <dbReference type="EC" id="3.1.1.116"/>
    </reaction>
</comment>
<keyword evidence="14" id="KW-1185">Reference proteome</keyword>
<evidence type="ECO:0000256" key="10">
    <source>
        <dbReference type="ARBA" id="ARBA00048513"/>
    </source>
</evidence>
<comment type="catalytic activity">
    <reaction evidence="11">
        <text>1-octadecanoyl-2-(5Z,8Z,11Z,14Z-eicosatetraenoyl)-sn-glycerol + H2O = 2-(5Z,8Z,11Z,14Z-eicosatetraenoyl)-glycerol + octadecanoate + H(+)</text>
        <dbReference type="Rhea" id="RHEA:38507"/>
        <dbReference type="ChEBI" id="CHEBI:15377"/>
        <dbReference type="ChEBI" id="CHEBI:15378"/>
        <dbReference type="ChEBI" id="CHEBI:25629"/>
        <dbReference type="ChEBI" id="CHEBI:52392"/>
        <dbReference type="ChEBI" id="CHEBI:75728"/>
    </reaction>
</comment>
<comment type="catalytic activity">
    <reaction evidence="9">
        <text>1,2-didecanoylglycerol + H2O = decanoylglycerol + decanoate + H(+)</text>
        <dbReference type="Rhea" id="RHEA:48596"/>
        <dbReference type="ChEBI" id="CHEBI:11152"/>
        <dbReference type="ChEBI" id="CHEBI:15377"/>
        <dbReference type="ChEBI" id="CHEBI:15378"/>
        <dbReference type="ChEBI" id="CHEBI:27689"/>
        <dbReference type="ChEBI" id="CHEBI:90605"/>
    </reaction>
</comment>
<dbReference type="EC" id="3.1.1.116" evidence="3"/>
<feature type="domain" description="AB hydrolase-1" evidence="12">
    <location>
        <begin position="52"/>
        <end position="169"/>
    </location>
</feature>
<evidence type="ECO:0000256" key="11">
    <source>
        <dbReference type="ARBA" id="ARBA00048919"/>
    </source>
</evidence>
<accession>A0AAV8VTN9</accession>
<evidence type="ECO:0000313" key="13">
    <source>
        <dbReference type="EMBL" id="KAJ8917347.1"/>
    </source>
</evidence>
<comment type="catalytic activity">
    <reaction evidence="8">
        <text>1-octadecanoyl-2-(4Z,7Z,10Z,13Z,16Z,19Z-docosahexaenoyl)-sn-glycerol + H2O = 2-(4Z,7Z,10Z,13Z,16Z,19Z-docosahexaenoyl)-glycerol + octadecanoate + H(+)</text>
        <dbReference type="Rhea" id="RHEA:77107"/>
        <dbReference type="ChEBI" id="CHEBI:15377"/>
        <dbReference type="ChEBI" id="CHEBI:15378"/>
        <dbReference type="ChEBI" id="CHEBI:25629"/>
        <dbReference type="ChEBI" id="CHEBI:77129"/>
        <dbReference type="ChEBI" id="CHEBI:186738"/>
    </reaction>
</comment>
<dbReference type="PRINTS" id="PR00111">
    <property type="entry name" value="ABHYDROLASE"/>
</dbReference>
<comment type="caution">
    <text evidence="13">The sequence shown here is derived from an EMBL/GenBank/DDBJ whole genome shotgun (WGS) entry which is preliminary data.</text>
</comment>
<evidence type="ECO:0000259" key="12">
    <source>
        <dbReference type="Pfam" id="PF00561"/>
    </source>
</evidence>
<comment type="similarity">
    <text evidence="1">Belongs to the AB hydrolase superfamily.</text>
</comment>
<evidence type="ECO:0000256" key="5">
    <source>
        <dbReference type="ARBA" id="ARBA00043667"/>
    </source>
</evidence>
<comment type="catalytic activity">
    <reaction evidence="10">
        <text>1-octadecanoyl-2-(9Z-octadecenoyl)-sn-glycerol + H2O = 2-(9Z-octadecenoyl)-glycerol + octadecanoate + H(+)</text>
        <dbReference type="Rhea" id="RHEA:77103"/>
        <dbReference type="ChEBI" id="CHEBI:15377"/>
        <dbReference type="ChEBI" id="CHEBI:15378"/>
        <dbReference type="ChEBI" id="CHEBI:25629"/>
        <dbReference type="ChEBI" id="CHEBI:73990"/>
        <dbReference type="ChEBI" id="CHEBI:75468"/>
    </reaction>
</comment>
<reference evidence="13 14" key="1">
    <citation type="journal article" date="2023" name="Insect Mol. Biol.">
        <title>Genome sequencing provides insights into the evolution of gene families encoding plant cell wall-degrading enzymes in longhorned beetles.</title>
        <authorList>
            <person name="Shin N.R."/>
            <person name="Okamura Y."/>
            <person name="Kirsch R."/>
            <person name="Pauchet Y."/>
        </authorList>
    </citation>
    <scope>NUCLEOTIDE SEQUENCE [LARGE SCALE GENOMIC DNA]</scope>
    <source>
        <strain evidence="13">EAD_L_NR</strain>
    </source>
</reference>
<dbReference type="Gene3D" id="3.40.50.1820">
    <property type="entry name" value="alpha/beta hydrolase"/>
    <property type="match status" value="2"/>
</dbReference>
<name>A0AAV8VTN9_9CUCU</name>
<organism evidence="13 14">
    <name type="scientific">Exocentrus adspersus</name>
    <dbReference type="NCBI Taxonomy" id="1586481"/>
    <lineage>
        <taxon>Eukaryota</taxon>
        <taxon>Metazoa</taxon>
        <taxon>Ecdysozoa</taxon>
        <taxon>Arthropoda</taxon>
        <taxon>Hexapoda</taxon>
        <taxon>Insecta</taxon>
        <taxon>Pterygota</taxon>
        <taxon>Neoptera</taxon>
        <taxon>Endopterygota</taxon>
        <taxon>Coleoptera</taxon>
        <taxon>Polyphaga</taxon>
        <taxon>Cucujiformia</taxon>
        <taxon>Chrysomeloidea</taxon>
        <taxon>Cerambycidae</taxon>
        <taxon>Lamiinae</taxon>
        <taxon>Acanthocinini</taxon>
        <taxon>Exocentrus</taxon>
    </lineage>
</organism>
<protein>
    <recommendedName>
        <fullName evidence="7">sn-1-specific diacylglycerol lipase ABHD11</fullName>
        <ecNumber evidence="3">3.1.1.116</ecNumber>
    </recommendedName>
    <alternativeName>
        <fullName evidence="4">Alpha/beta hydrolase domain-containing protein 11</fullName>
    </alternativeName>
</protein>